<dbReference type="RefSeq" id="WP_021796945.1">
    <property type="nucleotide sequence ID" value="NZ_ACVN02000101.1"/>
</dbReference>
<keyword evidence="1" id="KW-0051">Antiviral defense</keyword>
<comment type="subunit">
    <text evidence="2">Part of the Csm effector complex that includes Cas10, Csm2, Csm3, Csm4 and Csm5.</text>
</comment>
<dbReference type="PANTHER" id="PTHR35579">
    <property type="entry name" value="CRISPR SYSTEM CMS ENDORIBONUCLEASE CSM3"/>
    <property type="match status" value="1"/>
</dbReference>
<dbReference type="OrthoDB" id="3732561at2"/>
<evidence type="ECO:0000256" key="3">
    <source>
        <dbReference type="SAM" id="MobiDB-lite"/>
    </source>
</evidence>
<organism evidence="5 6">
    <name type="scientific">Propionibacterium acidifaciens F0233</name>
    <dbReference type="NCBI Taxonomy" id="553198"/>
    <lineage>
        <taxon>Bacteria</taxon>
        <taxon>Bacillati</taxon>
        <taxon>Actinomycetota</taxon>
        <taxon>Actinomycetes</taxon>
        <taxon>Propionibacteriales</taxon>
        <taxon>Propionibacteriaceae</taxon>
        <taxon>Propionibacterium</taxon>
    </lineage>
</organism>
<dbReference type="CDD" id="cd09726">
    <property type="entry name" value="RAMP_I_III"/>
    <property type="match status" value="1"/>
</dbReference>
<evidence type="ECO:0000313" key="6">
    <source>
        <dbReference type="Proteomes" id="UP000017052"/>
    </source>
</evidence>
<dbReference type="Pfam" id="PF03787">
    <property type="entry name" value="RAMPs"/>
    <property type="match status" value="1"/>
</dbReference>
<gene>
    <name evidence="5" type="ORF">HMPREF0682_2183</name>
</gene>
<dbReference type="EMBL" id="ACVN02000101">
    <property type="protein sequence ID" value="ERK59884.1"/>
    <property type="molecule type" value="Genomic_DNA"/>
</dbReference>
<dbReference type="GeneID" id="95358755"/>
<accession>U2QUJ3</accession>
<proteinExistence type="predicted"/>
<dbReference type="GO" id="GO:0051607">
    <property type="term" value="P:defense response to virus"/>
    <property type="evidence" value="ECO:0007669"/>
    <property type="project" value="UniProtKB-KW"/>
</dbReference>
<dbReference type="InterPro" id="IPR052216">
    <property type="entry name" value="CRISPR_Csm3_endoribonuclease"/>
</dbReference>
<reference evidence="5" key="1">
    <citation type="submission" date="2013-08" db="EMBL/GenBank/DDBJ databases">
        <authorList>
            <person name="Durkin A.S."/>
            <person name="Haft D.R."/>
            <person name="McCorrison J."/>
            <person name="Torralba M."/>
            <person name="Gillis M."/>
            <person name="Haft D.H."/>
            <person name="Methe B."/>
            <person name="Sutton G."/>
            <person name="Nelson K.E."/>
        </authorList>
    </citation>
    <scope>NUCLEOTIDE SEQUENCE [LARGE SCALE GENOMIC DNA]</scope>
    <source>
        <strain evidence="5">F0233</strain>
    </source>
</reference>
<protein>
    <submittedName>
        <fullName evidence="5">CRISPR-associated RAMP domain protein</fullName>
    </submittedName>
</protein>
<dbReference type="PANTHER" id="PTHR35579:SF3">
    <property type="entry name" value="CRISPR SYSTEM CMS ENDORIBONUCLEASE CSM3"/>
    <property type="match status" value="1"/>
</dbReference>
<sequence length="657" mass="69266">MSTVSPLSLPVTIIFHSDWGVSTGTGIAGGVDSIVEKDEHGLPVVRATVVTGAVREQAFLAAQALDGGTSGGWRHFVEALFGTAKRPRLVSFSDARLPADAPPESTVHDVVSLSIDEATGTAKKDHLRFFERASACTLTGTVELHGTDLYGNTIAWSDPQRRATELVLALSGLLVRALGSNRSDGDGLCDVLVGDADGVGDRTSYAARTCEQLEQWTGQAPEPPAIQGGTAERSASAPVISATPRRQSGTRPDDEPSVFRCAELDIVLRTPVISYEVPFSNEIRSLDFLRGTMLLPLIHRRLRGVFQNDAVVRDAVVNGSLLVSDATVVVDGVRGLAVPLVLSTPKVERAQEGGEGGSRTRVLNRLLAGEPEEVHKPLRSGYVLPRHDLALAGQPTADGLAGAIGAPALVGRQSTAHDSRTGAAGAGQLFLVKALPTGLCLRATVLMSEALHEHVRSRLDEIFPPGGFPERLGSRRLSGAYGRASCTLGQFRGSEADPPKWDRDGATTLWLTSDVLVRSPRLGPGGRRDDLIAALIQAGASVGLVDGADGRFAAGIRHRRIDSWAAADGQPRATRTAISAGSVLRVRPAEGAAPDAVIAALARLSIAGVGELRAQGFGRFVVGHPLLERNEFSLARLEQGDMLGTRSTTVPTSEEGR</sequence>
<dbReference type="Proteomes" id="UP000017052">
    <property type="component" value="Unassembled WGS sequence"/>
</dbReference>
<comment type="caution">
    <text evidence="5">The sequence shown here is derived from an EMBL/GenBank/DDBJ whole genome shotgun (WGS) entry which is preliminary data.</text>
</comment>
<dbReference type="AlphaFoldDB" id="U2QUJ3"/>
<evidence type="ECO:0000256" key="2">
    <source>
        <dbReference type="ARBA" id="ARBA00093789"/>
    </source>
</evidence>
<keyword evidence="6" id="KW-1185">Reference proteome</keyword>
<evidence type="ECO:0000256" key="1">
    <source>
        <dbReference type="ARBA" id="ARBA00023118"/>
    </source>
</evidence>
<evidence type="ECO:0000259" key="4">
    <source>
        <dbReference type="Pfam" id="PF03787"/>
    </source>
</evidence>
<evidence type="ECO:0000313" key="5">
    <source>
        <dbReference type="EMBL" id="ERK59884.1"/>
    </source>
</evidence>
<feature type="domain" description="CRISPR type III-associated protein" evidence="4">
    <location>
        <begin position="27"/>
        <end position="127"/>
    </location>
</feature>
<feature type="region of interest" description="Disordered" evidence="3">
    <location>
        <begin position="216"/>
        <end position="256"/>
    </location>
</feature>
<name>U2QUJ3_9ACTN</name>
<dbReference type="InterPro" id="IPR005537">
    <property type="entry name" value="RAMP_III_fam"/>
</dbReference>